<evidence type="ECO:0000313" key="5">
    <source>
        <dbReference type="EMBL" id="MCE4122057.1"/>
    </source>
</evidence>
<dbReference type="Proteomes" id="UP000285604">
    <property type="component" value="Unassembled WGS sequence"/>
</dbReference>
<evidence type="ECO:0000313" key="7">
    <source>
        <dbReference type="Proteomes" id="UP000285604"/>
    </source>
</evidence>
<evidence type="ECO:0000313" key="6">
    <source>
        <dbReference type="EMBL" id="RGX98041.1"/>
    </source>
</evidence>
<dbReference type="RefSeq" id="WP_119228708.1">
    <property type="nucleotide sequence ID" value="NZ_JAJTVO010000011.1"/>
</dbReference>
<gene>
    <name evidence="6" type="ORF">DXA63_02320</name>
    <name evidence="5" type="ORF">LYY06_07220</name>
</gene>
<dbReference type="SUPFAM" id="SSF55729">
    <property type="entry name" value="Acyl-CoA N-acyltransferases (Nat)"/>
    <property type="match status" value="1"/>
</dbReference>
<comment type="caution">
    <text evidence="6">The sequence shown here is derived from an EMBL/GenBank/DDBJ whole genome shotgun (WGS) entry which is preliminary data.</text>
</comment>
<dbReference type="Pfam" id="PF13302">
    <property type="entry name" value="Acetyltransf_3"/>
    <property type="match status" value="1"/>
</dbReference>
<keyword evidence="2" id="KW-0012">Acyltransferase</keyword>
<name>A0AA92UPG9_9BACT</name>
<organism evidence="6 7">
    <name type="scientific">Segatella copri</name>
    <dbReference type="NCBI Taxonomy" id="165179"/>
    <lineage>
        <taxon>Bacteria</taxon>
        <taxon>Pseudomonadati</taxon>
        <taxon>Bacteroidota</taxon>
        <taxon>Bacteroidia</taxon>
        <taxon>Bacteroidales</taxon>
        <taxon>Prevotellaceae</taxon>
        <taxon>Segatella</taxon>
    </lineage>
</organism>
<protein>
    <submittedName>
        <fullName evidence="5 6">N-acetyltransferase</fullName>
    </submittedName>
</protein>
<accession>A0AA92UPG9</accession>
<dbReference type="EMBL" id="QSCI01000004">
    <property type="protein sequence ID" value="RGX98041.1"/>
    <property type="molecule type" value="Genomic_DNA"/>
</dbReference>
<feature type="domain" description="N-acetyltransferase" evidence="4">
    <location>
        <begin position="6"/>
        <end position="179"/>
    </location>
</feature>
<evidence type="ECO:0000256" key="2">
    <source>
        <dbReference type="ARBA" id="ARBA00023315"/>
    </source>
</evidence>
<dbReference type="EMBL" id="JAJTVO010000011">
    <property type="protein sequence ID" value="MCE4122057.1"/>
    <property type="molecule type" value="Genomic_DNA"/>
</dbReference>
<dbReference type="Gene3D" id="3.40.630.30">
    <property type="match status" value="1"/>
</dbReference>
<dbReference type="PANTHER" id="PTHR43792">
    <property type="entry name" value="GNAT FAMILY, PUTATIVE (AFU_ORTHOLOGUE AFUA_3G00765)-RELATED-RELATED"/>
    <property type="match status" value="1"/>
</dbReference>
<dbReference type="InterPro" id="IPR051531">
    <property type="entry name" value="N-acetyltransferase"/>
</dbReference>
<dbReference type="GO" id="GO:0016747">
    <property type="term" value="F:acyltransferase activity, transferring groups other than amino-acyl groups"/>
    <property type="evidence" value="ECO:0007669"/>
    <property type="project" value="InterPro"/>
</dbReference>
<dbReference type="PROSITE" id="PS51186">
    <property type="entry name" value="GNAT"/>
    <property type="match status" value="1"/>
</dbReference>
<comment type="similarity">
    <text evidence="3">Belongs to the acetyltransferase family. RimJ subfamily.</text>
</comment>
<evidence type="ECO:0000256" key="3">
    <source>
        <dbReference type="ARBA" id="ARBA00038502"/>
    </source>
</evidence>
<evidence type="ECO:0000259" key="4">
    <source>
        <dbReference type="PROSITE" id="PS51186"/>
    </source>
</evidence>
<dbReference type="Proteomes" id="UP001200307">
    <property type="component" value="Unassembled WGS sequence"/>
</dbReference>
<reference evidence="6 7" key="1">
    <citation type="submission" date="2018-08" db="EMBL/GenBank/DDBJ databases">
        <title>A genome reference for cultivated species of the human gut microbiota.</title>
        <authorList>
            <person name="Zou Y."/>
            <person name="Xue W."/>
            <person name="Luo G."/>
        </authorList>
    </citation>
    <scope>NUCLEOTIDE SEQUENCE [LARGE SCALE GENOMIC DNA]</scope>
    <source>
        <strain evidence="6 7">OF03-3</strain>
    </source>
</reference>
<proteinExistence type="inferred from homology"/>
<dbReference type="InterPro" id="IPR000182">
    <property type="entry name" value="GNAT_dom"/>
</dbReference>
<dbReference type="PANTHER" id="PTHR43792:SF8">
    <property type="entry name" value="[RIBOSOMAL PROTEIN US5]-ALANINE N-ACETYLTRANSFERASE"/>
    <property type="match status" value="1"/>
</dbReference>
<dbReference type="InterPro" id="IPR016181">
    <property type="entry name" value="Acyl_CoA_acyltransferase"/>
</dbReference>
<reference evidence="5" key="2">
    <citation type="submission" date="2021-12" db="EMBL/GenBank/DDBJ databases">
        <authorList>
            <person name="Lv X."/>
        </authorList>
    </citation>
    <scope>NUCLEOTIDE SEQUENCE</scope>
    <source>
        <strain evidence="5">HF2106</strain>
    </source>
</reference>
<evidence type="ECO:0000256" key="1">
    <source>
        <dbReference type="ARBA" id="ARBA00022679"/>
    </source>
</evidence>
<dbReference type="AlphaFoldDB" id="A0AA92UPG9"/>
<sequence>METERILLRYWQESDAEALFKYASDPDVGPHAGWPAHESVEESREIIRTFFHNDTTWAIVLKETGEAIGCIGYYTHETSNIPIGENDCEVGYWVGKPYWNKGICTEALKLMLDYCINEKHFENIWADHFTGNPASGRVMEKCCFAETGMLNKCSQLVGGDKDMVKVFKYKGLKNEKEIKSNG</sequence>
<keyword evidence="1" id="KW-0808">Transferase</keyword>